<comment type="caution">
    <text evidence="2">The sequence shown here is derived from an EMBL/GenBank/DDBJ whole genome shotgun (WGS) entry which is preliminary data.</text>
</comment>
<dbReference type="RefSeq" id="WP_379738306.1">
    <property type="nucleotide sequence ID" value="NZ_JBHSGW010000002.1"/>
</dbReference>
<organism evidence="2 3">
    <name type="scientific">Flavobacterium ponti</name>
    <dbReference type="NCBI Taxonomy" id="665133"/>
    <lineage>
        <taxon>Bacteria</taxon>
        <taxon>Pseudomonadati</taxon>
        <taxon>Bacteroidota</taxon>
        <taxon>Flavobacteriia</taxon>
        <taxon>Flavobacteriales</taxon>
        <taxon>Flavobacteriaceae</taxon>
        <taxon>Flavobacterium</taxon>
    </lineage>
</organism>
<keyword evidence="1" id="KW-0812">Transmembrane</keyword>
<accession>A0ABV9P0E7</accession>
<sequence>MPNKLLRYIGISIALLLIVSIRFFEHKLFYDPFLQFFKSEYQNKSLPEFDTFKLFLNLFLRFIANTILSITILYLFFLNKMHIKIAAVLYVILFVILISVLFYLLLFSSSPNYLFLFYIRRFLIQPIMLLLLIPAFYFQKLTSQ</sequence>
<feature type="transmembrane region" description="Helical" evidence="1">
    <location>
        <begin position="118"/>
        <end position="138"/>
    </location>
</feature>
<evidence type="ECO:0000256" key="1">
    <source>
        <dbReference type="SAM" id="Phobius"/>
    </source>
</evidence>
<proteinExistence type="predicted"/>
<keyword evidence="3" id="KW-1185">Reference proteome</keyword>
<dbReference type="Proteomes" id="UP001595885">
    <property type="component" value="Unassembled WGS sequence"/>
</dbReference>
<evidence type="ECO:0000313" key="2">
    <source>
        <dbReference type="EMBL" id="MFC4739007.1"/>
    </source>
</evidence>
<dbReference type="NCBIfam" id="TIGR04127">
    <property type="entry name" value="flavo_near_exo"/>
    <property type="match status" value="1"/>
</dbReference>
<dbReference type="InterPro" id="IPR026414">
    <property type="entry name" value="ExosoTase_F-assoc_memb"/>
</dbReference>
<gene>
    <name evidence="2" type="ORF">ACFO3U_03280</name>
</gene>
<keyword evidence="1" id="KW-0472">Membrane</keyword>
<name>A0ABV9P0E7_9FLAO</name>
<keyword evidence="1" id="KW-1133">Transmembrane helix</keyword>
<reference evidence="3" key="1">
    <citation type="journal article" date="2019" name="Int. J. Syst. Evol. Microbiol.">
        <title>The Global Catalogue of Microorganisms (GCM) 10K type strain sequencing project: providing services to taxonomists for standard genome sequencing and annotation.</title>
        <authorList>
            <consortium name="The Broad Institute Genomics Platform"/>
            <consortium name="The Broad Institute Genome Sequencing Center for Infectious Disease"/>
            <person name="Wu L."/>
            <person name="Ma J."/>
        </authorList>
    </citation>
    <scope>NUCLEOTIDE SEQUENCE [LARGE SCALE GENOMIC DNA]</scope>
    <source>
        <strain evidence="3">CCUG 50349</strain>
    </source>
</reference>
<protein>
    <submittedName>
        <fullName evidence="2">Exosortase F system-associated protein</fullName>
    </submittedName>
</protein>
<evidence type="ECO:0000313" key="3">
    <source>
        <dbReference type="Proteomes" id="UP001595885"/>
    </source>
</evidence>
<feature type="transmembrane region" description="Helical" evidence="1">
    <location>
        <begin position="85"/>
        <end position="106"/>
    </location>
</feature>
<feature type="transmembrane region" description="Helical" evidence="1">
    <location>
        <begin position="54"/>
        <end position="78"/>
    </location>
</feature>
<dbReference type="EMBL" id="JBHSGW010000002">
    <property type="protein sequence ID" value="MFC4739007.1"/>
    <property type="molecule type" value="Genomic_DNA"/>
</dbReference>
<feature type="transmembrane region" description="Helical" evidence="1">
    <location>
        <begin position="5"/>
        <end position="24"/>
    </location>
</feature>